<reference evidence="6 7" key="1">
    <citation type="submission" date="2020-10" db="EMBL/GenBank/DDBJ databases">
        <title>Plant Genome Project.</title>
        <authorList>
            <person name="Zhang R.-G."/>
        </authorList>
    </citation>
    <scope>NUCLEOTIDE SEQUENCE [LARGE SCALE GENOMIC DNA]</scope>
    <source>
        <strain evidence="6">FAFU-HL-1</strain>
        <tissue evidence="6">Leaf</tissue>
    </source>
</reference>
<protein>
    <submittedName>
        <fullName evidence="6">Uncharacterized protein</fullName>
    </submittedName>
</protein>
<evidence type="ECO:0000256" key="3">
    <source>
        <dbReference type="ARBA" id="ARBA00023242"/>
    </source>
</evidence>
<dbReference type="Pfam" id="PF00249">
    <property type="entry name" value="Myb_DNA-binding"/>
    <property type="match status" value="1"/>
</dbReference>
<dbReference type="OrthoDB" id="2143914at2759"/>
<comment type="subcellular location">
    <subcellularLocation>
        <location evidence="1">Nucleus</location>
    </subcellularLocation>
</comment>
<dbReference type="GO" id="GO:0005634">
    <property type="term" value="C:nucleus"/>
    <property type="evidence" value="ECO:0007669"/>
    <property type="project" value="UniProtKB-SubCell"/>
</dbReference>
<evidence type="ECO:0000259" key="5">
    <source>
        <dbReference type="PROSITE" id="PS51294"/>
    </source>
</evidence>
<evidence type="ECO:0000259" key="4">
    <source>
        <dbReference type="PROSITE" id="PS50090"/>
    </source>
</evidence>
<dbReference type="GO" id="GO:0003677">
    <property type="term" value="F:DNA binding"/>
    <property type="evidence" value="ECO:0007669"/>
    <property type="project" value="UniProtKB-KW"/>
</dbReference>
<organism evidence="6 7">
    <name type="scientific">Salix dunnii</name>
    <dbReference type="NCBI Taxonomy" id="1413687"/>
    <lineage>
        <taxon>Eukaryota</taxon>
        <taxon>Viridiplantae</taxon>
        <taxon>Streptophyta</taxon>
        <taxon>Embryophyta</taxon>
        <taxon>Tracheophyta</taxon>
        <taxon>Spermatophyta</taxon>
        <taxon>Magnoliopsida</taxon>
        <taxon>eudicotyledons</taxon>
        <taxon>Gunneridae</taxon>
        <taxon>Pentapetalae</taxon>
        <taxon>rosids</taxon>
        <taxon>fabids</taxon>
        <taxon>Malpighiales</taxon>
        <taxon>Salicaceae</taxon>
        <taxon>Saliceae</taxon>
        <taxon>Salix</taxon>
    </lineage>
</organism>
<dbReference type="PROSITE" id="PS51294">
    <property type="entry name" value="HTH_MYB"/>
    <property type="match status" value="1"/>
</dbReference>
<keyword evidence="7" id="KW-1185">Reference proteome</keyword>
<keyword evidence="3" id="KW-0539">Nucleus</keyword>
<dbReference type="InterPro" id="IPR017930">
    <property type="entry name" value="Myb_dom"/>
</dbReference>
<dbReference type="InterPro" id="IPR015495">
    <property type="entry name" value="Myb_TF_plants"/>
</dbReference>
<feature type="domain" description="Myb-like" evidence="4">
    <location>
        <begin position="9"/>
        <end position="66"/>
    </location>
</feature>
<dbReference type="PANTHER" id="PTHR47999:SF124">
    <property type="entry name" value="MYB TRANSCRIPTION FACTOR 42"/>
    <property type="match status" value="1"/>
</dbReference>
<dbReference type="SMART" id="SM00717">
    <property type="entry name" value="SANT"/>
    <property type="match status" value="1"/>
</dbReference>
<name>A0A835MRE0_9ROSI</name>
<dbReference type="Gene3D" id="1.10.10.60">
    <property type="entry name" value="Homeodomain-like"/>
    <property type="match status" value="1"/>
</dbReference>
<sequence>MGKSPCCEKNGLKKGPWTEEEDKKLINYIQKHGHGRWRLLPKNADYIYLVVRRVFTSSTVKYSVTV</sequence>
<dbReference type="AlphaFoldDB" id="A0A835MRE0"/>
<evidence type="ECO:0000256" key="2">
    <source>
        <dbReference type="ARBA" id="ARBA00023125"/>
    </source>
</evidence>
<dbReference type="PANTHER" id="PTHR47999">
    <property type="entry name" value="TRANSCRIPTION FACTOR MYB8-RELATED-RELATED"/>
    <property type="match status" value="1"/>
</dbReference>
<comment type="caution">
    <text evidence="6">The sequence shown here is derived from an EMBL/GenBank/DDBJ whole genome shotgun (WGS) entry which is preliminary data.</text>
</comment>
<gene>
    <name evidence="6" type="ORF">SADUNF_Sadunf16G0271400</name>
</gene>
<dbReference type="PROSITE" id="PS50090">
    <property type="entry name" value="MYB_LIKE"/>
    <property type="match status" value="1"/>
</dbReference>
<dbReference type="SUPFAM" id="SSF46689">
    <property type="entry name" value="Homeodomain-like"/>
    <property type="match status" value="1"/>
</dbReference>
<evidence type="ECO:0000256" key="1">
    <source>
        <dbReference type="ARBA" id="ARBA00004123"/>
    </source>
</evidence>
<evidence type="ECO:0000313" key="7">
    <source>
        <dbReference type="Proteomes" id="UP000657918"/>
    </source>
</evidence>
<dbReference type="InterPro" id="IPR001005">
    <property type="entry name" value="SANT/Myb"/>
</dbReference>
<dbReference type="EMBL" id="JADGMS010000016">
    <property type="protein sequence ID" value="KAF9666848.1"/>
    <property type="molecule type" value="Genomic_DNA"/>
</dbReference>
<proteinExistence type="predicted"/>
<keyword evidence="2" id="KW-0238">DNA-binding</keyword>
<dbReference type="InterPro" id="IPR009057">
    <property type="entry name" value="Homeodomain-like_sf"/>
</dbReference>
<accession>A0A835MRE0</accession>
<evidence type="ECO:0000313" key="6">
    <source>
        <dbReference type="EMBL" id="KAF9666848.1"/>
    </source>
</evidence>
<dbReference type="Proteomes" id="UP000657918">
    <property type="component" value="Chromosome 16"/>
</dbReference>
<feature type="domain" description="HTH myb-type" evidence="5">
    <location>
        <begin position="9"/>
        <end position="43"/>
    </location>
</feature>
<dbReference type="CDD" id="cd00167">
    <property type="entry name" value="SANT"/>
    <property type="match status" value="1"/>
</dbReference>